<sequence length="130" mass="15153">MLIDSLKIAEYLDEKFPERPVIPKKGRAFEYMFEQFFVTTVVPYLPFPFLPFAYEIMDEKSQPYFKSTREAQFGKKIEDFSPEGPVRDTHWKDLENGFDKVATVLNKNRPDIDFVADGPESTRADFILTA</sequence>
<accession>A0A0C9VP61</accession>
<dbReference type="InterPro" id="IPR054416">
    <property type="entry name" value="GST_UstS-like_C"/>
</dbReference>
<dbReference type="Proteomes" id="UP000054279">
    <property type="component" value="Unassembled WGS sequence"/>
</dbReference>
<keyword evidence="3" id="KW-1185">Reference proteome</keyword>
<evidence type="ECO:0000313" key="2">
    <source>
        <dbReference type="EMBL" id="KIJ39885.1"/>
    </source>
</evidence>
<evidence type="ECO:0000313" key="3">
    <source>
        <dbReference type="Proteomes" id="UP000054279"/>
    </source>
</evidence>
<reference evidence="2 3" key="1">
    <citation type="submission" date="2014-06" db="EMBL/GenBank/DDBJ databases">
        <title>Evolutionary Origins and Diversification of the Mycorrhizal Mutualists.</title>
        <authorList>
            <consortium name="DOE Joint Genome Institute"/>
            <consortium name="Mycorrhizal Genomics Consortium"/>
            <person name="Kohler A."/>
            <person name="Kuo A."/>
            <person name="Nagy L.G."/>
            <person name="Floudas D."/>
            <person name="Copeland A."/>
            <person name="Barry K.W."/>
            <person name="Cichocki N."/>
            <person name="Veneault-Fourrey C."/>
            <person name="LaButti K."/>
            <person name="Lindquist E.A."/>
            <person name="Lipzen A."/>
            <person name="Lundell T."/>
            <person name="Morin E."/>
            <person name="Murat C."/>
            <person name="Riley R."/>
            <person name="Ohm R."/>
            <person name="Sun H."/>
            <person name="Tunlid A."/>
            <person name="Henrissat B."/>
            <person name="Grigoriev I.V."/>
            <person name="Hibbett D.S."/>
            <person name="Martin F."/>
        </authorList>
    </citation>
    <scope>NUCLEOTIDE SEQUENCE [LARGE SCALE GENOMIC DNA]</scope>
    <source>
        <strain evidence="2 3">SS14</strain>
    </source>
</reference>
<proteinExistence type="predicted"/>
<gene>
    <name evidence="2" type="ORF">M422DRAFT_257201</name>
</gene>
<dbReference type="Pfam" id="PF22041">
    <property type="entry name" value="GST_C_7"/>
    <property type="match status" value="1"/>
</dbReference>
<evidence type="ECO:0000259" key="1">
    <source>
        <dbReference type="Pfam" id="PF22041"/>
    </source>
</evidence>
<protein>
    <recommendedName>
        <fullName evidence="1">Glutathione S-transferase UstS-like C-terminal domain-containing protein</fullName>
    </recommendedName>
</protein>
<name>A0A0C9VP61_SPHS4</name>
<dbReference type="EMBL" id="KN837148">
    <property type="protein sequence ID" value="KIJ39885.1"/>
    <property type="molecule type" value="Genomic_DNA"/>
</dbReference>
<organism evidence="2 3">
    <name type="scientific">Sphaerobolus stellatus (strain SS14)</name>
    <dbReference type="NCBI Taxonomy" id="990650"/>
    <lineage>
        <taxon>Eukaryota</taxon>
        <taxon>Fungi</taxon>
        <taxon>Dikarya</taxon>
        <taxon>Basidiomycota</taxon>
        <taxon>Agaricomycotina</taxon>
        <taxon>Agaricomycetes</taxon>
        <taxon>Phallomycetidae</taxon>
        <taxon>Geastrales</taxon>
        <taxon>Sphaerobolaceae</taxon>
        <taxon>Sphaerobolus</taxon>
    </lineage>
</organism>
<dbReference type="HOGENOM" id="CLU_011226_4_0_1"/>
<dbReference type="Gene3D" id="1.20.1050.10">
    <property type="match status" value="1"/>
</dbReference>
<feature type="domain" description="Glutathione S-transferase UstS-like C-terminal" evidence="1">
    <location>
        <begin position="28"/>
        <end position="129"/>
    </location>
</feature>
<dbReference type="OrthoDB" id="4951845at2759"/>
<dbReference type="AlphaFoldDB" id="A0A0C9VP61"/>